<evidence type="ECO:0000256" key="3">
    <source>
        <dbReference type="ARBA" id="ARBA00022884"/>
    </source>
</evidence>
<evidence type="ECO:0000259" key="8">
    <source>
        <dbReference type="Pfam" id="PF01281"/>
    </source>
</evidence>
<dbReference type="AlphaFoldDB" id="A0A1F8GT15"/>
<evidence type="ECO:0000259" key="9">
    <source>
        <dbReference type="Pfam" id="PF03948"/>
    </source>
</evidence>
<dbReference type="GO" id="GO:1990904">
    <property type="term" value="C:ribonucleoprotein complex"/>
    <property type="evidence" value="ECO:0007669"/>
    <property type="project" value="UniProtKB-KW"/>
</dbReference>
<proteinExistence type="inferred from homology"/>
<evidence type="ECO:0000256" key="5">
    <source>
        <dbReference type="ARBA" id="ARBA00023274"/>
    </source>
</evidence>
<dbReference type="EMBL" id="MGKO01000008">
    <property type="protein sequence ID" value="OGN27589.1"/>
    <property type="molecule type" value="Genomic_DNA"/>
</dbReference>
<organism evidence="10 11">
    <name type="scientific">Candidatus Yanofskybacteria bacterium RIFCSPLOWO2_01_FULL_49_17</name>
    <dbReference type="NCBI Taxonomy" id="1802700"/>
    <lineage>
        <taxon>Bacteria</taxon>
        <taxon>Candidatus Yanofskyibacteriota</taxon>
    </lineage>
</organism>
<dbReference type="HAMAP" id="MF_00503">
    <property type="entry name" value="Ribosomal_bL9"/>
    <property type="match status" value="1"/>
</dbReference>
<dbReference type="SUPFAM" id="SSF55658">
    <property type="entry name" value="L9 N-domain-like"/>
    <property type="match status" value="1"/>
</dbReference>
<dbReference type="Gene3D" id="3.10.430.100">
    <property type="entry name" value="Ribosomal protein L9, C-terminal domain"/>
    <property type="match status" value="1"/>
</dbReference>
<evidence type="ECO:0000313" key="10">
    <source>
        <dbReference type="EMBL" id="OGN27589.1"/>
    </source>
</evidence>
<feature type="domain" description="Large ribosomal subunit protein bL9 C-terminal" evidence="9">
    <location>
        <begin position="63"/>
        <end position="149"/>
    </location>
</feature>
<dbReference type="GO" id="GO:0019843">
    <property type="term" value="F:rRNA binding"/>
    <property type="evidence" value="ECO:0007669"/>
    <property type="project" value="UniProtKB-UniRule"/>
</dbReference>
<feature type="domain" description="Ribosomal protein L9" evidence="8">
    <location>
        <begin position="1"/>
        <end position="46"/>
    </location>
</feature>
<reference evidence="10 11" key="1">
    <citation type="journal article" date="2016" name="Nat. Commun.">
        <title>Thousands of microbial genomes shed light on interconnected biogeochemical processes in an aquifer system.</title>
        <authorList>
            <person name="Anantharaman K."/>
            <person name="Brown C.T."/>
            <person name="Hug L.A."/>
            <person name="Sharon I."/>
            <person name="Castelle C.J."/>
            <person name="Probst A.J."/>
            <person name="Thomas B.C."/>
            <person name="Singh A."/>
            <person name="Wilkins M.J."/>
            <person name="Karaoz U."/>
            <person name="Brodie E.L."/>
            <person name="Williams K.H."/>
            <person name="Hubbard S.S."/>
            <person name="Banfield J.F."/>
        </authorList>
    </citation>
    <scope>NUCLEOTIDE SEQUENCE [LARGE SCALE GENOMIC DNA]</scope>
</reference>
<name>A0A1F8GT15_9BACT</name>
<gene>
    <name evidence="7" type="primary">rplI</name>
    <name evidence="10" type="ORF">A2941_01160</name>
</gene>
<dbReference type="Gene3D" id="3.40.5.10">
    <property type="entry name" value="Ribosomal protein L9, N-terminal domain"/>
    <property type="match status" value="1"/>
</dbReference>
<evidence type="ECO:0000313" key="11">
    <source>
        <dbReference type="Proteomes" id="UP000178444"/>
    </source>
</evidence>
<dbReference type="GO" id="GO:0003735">
    <property type="term" value="F:structural constituent of ribosome"/>
    <property type="evidence" value="ECO:0007669"/>
    <property type="project" value="InterPro"/>
</dbReference>
<sequence length="151" mass="16805">MKVILLQNIKGFGQIGDIKNVSDGYARNFLFPRKLVRIADENSTKEVDRLKALRQAQGLREKEQANAAVERLNGMVIEFKKKASPTGTLFSSVSKADMSKEASRVSGFKIEPDMIDLGEHGEHIKHIGEHQITIVLGHNLKVNLIISIKSN</sequence>
<dbReference type="Pfam" id="PF03948">
    <property type="entry name" value="Ribosomal_L9_C"/>
    <property type="match status" value="1"/>
</dbReference>
<evidence type="ECO:0000256" key="7">
    <source>
        <dbReference type="HAMAP-Rule" id="MF_00503"/>
    </source>
</evidence>
<dbReference type="InterPro" id="IPR020594">
    <property type="entry name" value="Ribosomal_bL9_bac/chp"/>
</dbReference>
<evidence type="ECO:0000256" key="6">
    <source>
        <dbReference type="ARBA" id="ARBA00035292"/>
    </source>
</evidence>
<dbReference type="InterPro" id="IPR000244">
    <property type="entry name" value="Ribosomal_bL9"/>
</dbReference>
<dbReference type="InterPro" id="IPR036935">
    <property type="entry name" value="Ribosomal_bL9_N_sf"/>
</dbReference>
<dbReference type="InterPro" id="IPR020069">
    <property type="entry name" value="Ribosomal_bL9_C"/>
</dbReference>
<dbReference type="PANTHER" id="PTHR21368">
    <property type="entry name" value="50S RIBOSOMAL PROTEIN L9"/>
    <property type="match status" value="1"/>
</dbReference>
<accession>A0A1F8GT15</accession>
<dbReference type="Pfam" id="PF01281">
    <property type="entry name" value="Ribosomal_L9_N"/>
    <property type="match status" value="1"/>
</dbReference>
<evidence type="ECO:0000256" key="4">
    <source>
        <dbReference type="ARBA" id="ARBA00022980"/>
    </source>
</evidence>
<comment type="similarity">
    <text evidence="1 7">Belongs to the bacterial ribosomal protein bL9 family.</text>
</comment>
<dbReference type="NCBIfam" id="TIGR00158">
    <property type="entry name" value="L9"/>
    <property type="match status" value="1"/>
</dbReference>
<dbReference type="GO" id="GO:0005840">
    <property type="term" value="C:ribosome"/>
    <property type="evidence" value="ECO:0007669"/>
    <property type="project" value="UniProtKB-KW"/>
</dbReference>
<dbReference type="InterPro" id="IPR036791">
    <property type="entry name" value="Ribosomal_bL9_C_sf"/>
</dbReference>
<dbReference type="Proteomes" id="UP000178444">
    <property type="component" value="Unassembled WGS sequence"/>
</dbReference>
<keyword evidence="3 7" id="KW-0694">RNA-binding</keyword>
<keyword evidence="2 7" id="KW-0699">rRNA-binding</keyword>
<protein>
    <recommendedName>
        <fullName evidence="6 7">Large ribosomal subunit protein bL9</fullName>
    </recommendedName>
</protein>
<comment type="caution">
    <text evidence="10">The sequence shown here is derived from an EMBL/GenBank/DDBJ whole genome shotgun (WGS) entry which is preliminary data.</text>
</comment>
<dbReference type="GO" id="GO:0006412">
    <property type="term" value="P:translation"/>
    <property type="evidence" value="ECO:0007669"/>
    <property type="project" value="UniProtKB-UniRule"/>
</dbReference>
<evidence type="ECO:0000256" key="2">
    <source>
        <dbReference type="ARBA" id="ARBA00022730"/>
    </source>
</evidence>
<dbReference type="InterPro" id="IPR020070">
    <property type="entry name" value="Ribosomal_bL9_N"/>
</dbReference>
<dbReference type="SUPFAM" id="SSF55653">
    <property type="entry name" value="Ribosomal protein L9 C-domain"/>
    <property type="match status" value="1"/>
</dbReference>
<dbReference type="InterPro" id="IPR009027">
    <property type="entry name" value="Ribosomal_bL9/RNase_H1_N"/>
</dbReference>
<comment type="function">
    <text evidence="7">Binds to the 23S rRNA.</text>
</comment>
<keyword evidence="5 7" id="KW-0687">Ribonucleoprotein</keyword>
<evidence type="ECO:0000256" key="1">
    <source>
        <dbReference type="ARBA" id="ARBA00010605"/>
    </source>
</evidence>
<keyword evidence="4 7" id="KW-0689">Ribosomal protein</keyword>